<evidence type="ECO:0000256" key="1">
    <source>
        <dbReference type="ARBA" id="ARBA00004429"/>
    </source>
</evidence>
<sequence>MGLELIELVPIFMVFILYFLGMPIVYALFGSTFFYFTFIDTTSKNWLILQKVMTSTQSFSMLAIPFFVMAGSVMNYGGISDKMMDFAEVLTGHMKGGLAQVNVVLSMLMGGCSGSANADCAMQSKMLVPEMEKRGYSKAFSAAITAASSAATPVIPPGVNLIVFTLIAQISLGRTFAAGYIPGILMAISMMIVVSIIAHKRNYPTTREKFPSLKEIVKQGITSFWGLFFPFGIILGMRFGMFTPSEGGAVAVLYCIIIGRFVYKKLSLKEHLVPILLDSIAGTSSVVLIMVAANVFGYYMTWINLPRVVATGMLSLTTNKWLFLMACNVILLIMGMFLEGGAALMIITPLLLPVARQLGINDYHFGLVAIVNIMIGGITPPFGSMMFTTCGITGCPISEFLKEVWPFIVSLLVVLLLLTFCPFLITCVPDLLYGAA</sequence>
<accession>A0AAW3X367</accession>
<evidence type="ECO:0000259" key="8">
    <source>
        <dbReference type="Pfam" id="PF06808"/>
    </source>
</evidence>
<feature type="transmembrane region" description="Helical" evidence="7">
    <location>
        <begin position="220"/>
        <end position="241"/>
    </location>
</feature>
<keyword evidence="5 7" id="KW-1133">Transmembrane helix</keyword>
<feature type="domain" description="TRAP C4-dicarboxylate transport system permease DctM subunit" evidence="8">
    <location>
        <begin position="12"/>
        <end position="422"/>
    </location>
</feature>
<dbReference type="InterPro" id="IPR010656">
    <property type="entry name" value="DctM"/>
</dbReference>
<feature type="transmembrane region" description="Helical" evidence="7">
    <location>
        <begin position="99"/>
        <end position="118"/>
    </location>
</feature>
<dbReference type="RefSeq" id="WP_181357154.1">
    <property type="nucleotide sequence ID" value="NZ_JACOOW010000008.1"/>
</dbReference>
<comment type="subcellular location">
    <subcellularLocation>
        <location evidence="1">Cell inner membrane</location>
        <topology evidence="1">Multi-pass membrane protein</topology>
    </subcellularLocation>
</comment>
<feature type="transmembrane region" description="Helical" evidence="7">
    <location>
        <begin position="364"/>
        <end position="387"/>
    </location>
</feature>
<keyword evidence="4 7" id="KW-0812">Transmembrane</keyword>
<evidence type="ECO:0000313" key="9">
    <source>
        <dbReference type="EMBL" id="MBC5656828.1"/>
    </source>
</evidence>
<comment type="caution">
    <text evidence="9">The sequence shown here is derived from an EMBL/GenBank/DDBJ whole genome shotgun (WGS) entry which is preliminary data.</text>
</comment>
<dbReference type="GeneID" id="79840107"/>
<dbReference type="GO" id="GO:0005886">
    <property type="term" value="C:plasma membrane"/>
    <property type="evidence" value="ECO:0007669"/>
    <property type="project" value="UniProtKB-SubCell"/>
</dbReference>
<feature type="transmembrane region" description="Helical" evidence="7">
    <location>
        <begin position="59"/>
        <end position="79"/>
    </location>
</feature>
<name>A0AAW3X367_9CLOT</name>
<keyword evidence="10" id="KW-1185">Reference proteome</keyword>
<evidence type="ECO:0000256" key="3">
    <source>
        <dbReference type="ARBA" id="ARBA00022519"/>
    </source>
</evidence>
<dbReference type="NCBIfam" id="TIGR00786">
    <property type="entry name" value="dctM"/>
    <property type="match status" value="1"/>
</dbReference>
<keyword evidence="2" id="KW-1003">Cell membrane</keyword>
<feature type="transmembrane region" description="Helical" evidence="7">
    <location>
        <begin position="407"/>
        <end position="433"/>
    </location>
</feature>
<dbReference type="PIRSF" id="PIRSF006066">
    <property type="entry name" value="HI0050"/>
    <property type="match status" value="1"/>
</dbReference>
<dbReference type="AlphaFoldDB" id="A0AAW3X367"/>
<keyword evidence="3" id="KW-0997">Cell inner membrane</keyword>
<evidence type="ECO:0000256" key="5">
    <source>
        <dbReference type="ARBA" id="ARBA00022989"/>
    </source>
</evidence>
<feature type="transmembrane region" description="Helical" evidence="7">
    <location>
        <begin position="321"/>
        <end position="352"/>
    </location>
</feature>
<dbReference type="GO" id="GO:0022857">
    <property type="term" value="F:transmembrane transporter activity"/>
    <property type="evidence" value="ECO:0007669"/>
    <property type="project" value="TreeGrafter"/>
</dbReference>
<feature type="transmembrane region" description="Helical" evidence="7">
    <location>
        <begin position="247"/>
        <end position="263"/>
    </location>
</feature>
<dbReference type="EMBL" id="JACOOW010000008">
    <property type="protein sequence ID" value="MBC5656828.1"/>
    <property type="molecule type" value="Genomic_DNA"/>
</dbReference>
<protein>
    <submittedName>
        <fullName evidence="9">TRAP transporter large permease</fullName>
    </submittedName>
</protein>
<gene>
    <name evidence="9" type="ORF">H8S19_07070</name>
</gene>
<dbReference type="InterPro" id="IPR004681">
    <property type="entry name" value="TRAP_DctM"/>
</dbReference>
<feature type="transmembrane region" description="Helical" evidence="7">
    <location>
        <begin position="139"/>
        <end position="168"/>
    </location>
</feature>
<proteinExistence type="predicted"/>
<evidence type="ECO:0000313" key="10">
    <source>
        <dbReference type="Proteomes" id="UP000653904"/>
    </source>
</evidence>
<evidence type="ECO:0000256" key="2">
    <source>
        <dbReference type="ARBA" id="ARBA00022475"/>
    </source>
</evidence>
<evidence type="ECO:0000256" key="6">
    <source>
        <dbReference type="ARBA" id="ARBA00023136"/>
    </source>
</evidence>
<feature type="transmembrane region" description="Helical" evidence="7">
    <location>
        <begin position="275"/>
        <end position="301"/>
    </location>
</feature>
<evidence type="ECO:0000256" key="7">
    <source>
        <dbReference type="SAM" id="Phobius"/>
    </source>
</evidence>
<feature type="transmembrane region" description="Helical" evidence="7">
    <location>
        <begin position="12"/>
        <end position="38"/>
    </location>
</feature>
<organism evidence="9 10">
    <name type="scientific">Clostridium segne</name>
    <dbReference type="NCBI Taxonomy" id="2763038"/>
    <lineage>
        <taxon>Bacteria</taxon>
        <taxon>Bacillati</taxon>
        <taxon>Bacillota</taxon>
        <taxon>Clostridia</taxon>
        <taxon>Eubacteriales</taxon>
        <taxon>Clostridiaceae</taxon>
        <taxon>Clostridium</taxon>
    </lineage>
</organism>
<dbReference type="PANTHER" id="PTHR33362">
    <property type="entry name" value="SIALIC ACID TRAP TRANSPORTER PERMEASE PROTEIN SIAT-RELATED"/>
    <property type="match status" value="1"/>
</dbReference>
<reference evidence="9 10" key="1">
    <citation type="submission" date="2020-08" db="EMBL/GenBank/DDBJ databases">
        <title>Genome public.</title>
        <authorList>
            <person name="Liu C."/>
            <person name="Sun Q."/>
        </authorList>
    </citation>
    <scope>NUCLEOTIDE SEQUENCE [LARGE SCALE GENOMIC DNA]</scope>
    <source>
        <strain evidence="9 10">BX14</strain>
    </source>
</reference>
<dbReference type="Pfam" id="PF06808">
    <property type="entry name" value="DctM"/>
    <property type="match status" value="1"/>
</dbReference>
<keyword evidence="6 7" id="KW-0472">Membrane</keyword>
<evidence type="ECO:0000256" key="4">
    <source>
        <dbReference type="ARBA" id="ARBA00022692"/>
    </source>
</evidence>
<dbReference type="PANTHER" id="PTHR33362:SF4">
    <property type="entry name" value="2,3-DIKETO-L-GULONATE TRAP TRANSPORTER LARGE PERMEASE PROTEIN YIAN"/>
    <property type="match status" value="1"/>
</dbReference>
<dbReference type="Proteomes" id="UP000653904">
    <property type="component" value="Unassembled WGS sequence"/>
</dbReference>
<feature type="transmembrane region" description="Helical" evidence="7">
    <location>
        <begin position="180"/>
        <end position="199"/>
    </location>
</feature>